<sequence>MSTPIEIVTAFCATFPEDDGKAAIRRYFTPDTVWINEGISKTTGIEEAIAFLGRPNRSPSIAAVHFDILAIAADGNRVLTERLDRFVRADGSEIAAIRVMGIFEVEGDRIVAWRDYADVNAGRKITPDKR</sequence>
<dbReference type="RefSeq" id="WP_011002504.1">
    <property type="nucleotide sequence ID" value="NC_003295.1"/>
</dbReference>
<reference evidence="2 3" key="1">
    <citation type="journal article" date="2002" name="Nature">
        <title>Genome sequence of the plant pathogen Ralstonia solanacearum.</title>
        <authorList>
            <person name="Salanoubat M."/>
            <person name="Genin S."/>
            <person name="Artiguenave F."/>
            <person name="Gouzy J."/>
            <person name="Mangenot S."/>
            <person name="Arlat M."/>
            <person name="Billault A."/>
            <person name="Brottier P."/>
            <person name="Camus J.C."/>
            <person name="Cattolico L."/>
            <person name="Chandler M."/>
            <person name="Choisne N."/>
            <person name="Claudel-Renard C."/>
            <person name="Cunnac S."/>
            <person name="Demange N."/>
            <person name="Gaspin C."/>
            <person name="Lavie M."/>
            <person name="Moisan A."/>
            <person name="Robert C."/>
            <person name="Saurin W."/>
            <person name="Schiex T."/>
            <person name="Siguier P."/>
            <person name="Thebault P."/>
            <person name="Whalen M."/>
            <person name="Wincker P."/>
            <person name="Levy M."/>
            <person name="Weissenbach J."/>
            <person name="Boucher C.A."/>
        </authorList>
    </citation>
    <scope>NUCLEOTIDE SEQUENCE [LARGE SCALE GENOMIC DNA]</scope>
    <source>
        <strain evidence="3">ATCC BAA-1114 / GMI1000</strain>
    </source>
</reference>
<evidence type="ECO:0000313" key="3">
    <source>
        <dbReference type="Proteomes" id="UP000001436"/>
    </source>
</evidence>
<dbReference type="InterPro" id="IPR032710">
    <property type="entry name" value="NTF2-like_dom_sf"/>
</dbReference>
<dbReference type="AlphaFoldDB" id="Q8XW86"/>
<dbReference type="Gene3D" id="3.10.450.50">
    <property type="match status" value="1"/>
</dbReference>
<keyword evidence="3" id="KW-1185">Reference proteome</keyword>
<dbReference type="STRING" id="267608.RSc2589"/>
<name>Q8XW86_RALN1</name>
<feature type="domain" description="Limonene-1,2-epoxide hydrolase" evidence="1">
    <location>
        <begin position="4"/>
        <end position="120"/>
    </location>
</feature>
<dbReference type="eggNOG" id="COG4308">
    <property type="taxonomic scope" value="Bacteria"/>
</dbReference>
<protein>
    <submittedName>
        <fullName evidence="2">Probable limonene-1,2-epoxide hydrolase protein</fullName>
        <ecNumber evidence="2">3.3.2.8</ecNumber>
    </submittedName>
</protein>
<dbReference type="PATRIC" id="fig|267608.8.peg.2633"/>
<dbReference type="InterPro" id="IPR013100">
    <property type="entry name" value="LEH"/>
</dbReference>
<evidence type="ECO:0000259" key="1">
    <source>
        <dbReference type="Pfam" id="PF07858"/>
    </source>
</evidence>
<dbReference type="GO" id="GO:0018744">
    <property type="term" value="F:limonene-1,2-epoxide hydrolase activity"/>
    <property type="evidence" value="ECO:0007669"/>
    <property type="project" value="UniProtKB-EC"/>
</dbReference>
<dbReference type="Proteomes" id="UP000001436">
    <property type="component" value="Chromosome"/>
</dbReference>
<organism evidence="2 3">
    <name type="scientific">Ralstonia nicotianae (strain ATCC BAA-1114 / GMI1000)</name>
    <name type="common">Ralstonia solanacearum</name>
    <dbReference type="NCBI Taxonomy" id="267608"/>
    <lineage>
        <taxon>Bacteria</taxon>
        <taxon>Pseudomonadati</taxon>
        <taxon>Pseudomonadota</taxon>
        <taxon>Betaproteobacteria</taxon>
        <taxon>Burkholderiales</taxon>
        <taxon>Burkholderiaceae</taxon>
        <taxon>Ralstonia</taxon>
        <taxon>Ralstonia solanacearum species complex</taxon>
    </lineage>
</organism>
<dbReference type="SUPFAM" id="SSF54427">
    <property type="entry name" value="NTF2-like"/>
    <property type="match status" value="1"/>
</dbReference>
<dbReference type="EMBL" id="AL646052">
    <property type="protein sequence ID" value="CAD16296.1"/>
    <property type="molecule type" value="Genomic_DNA"/>
</dbReference>
<dbReference type="EnsemblBacteria" id="CAD16296">
    <property type="protein sequence ID" value="CAD16296"/>
    <property type="gene ID" value="RSc2589"/>
</dbReference>
<dbReference type="Pfam" id="PF07858">
    <property type="entry name" value="LEH"/>
    <property type="match status" value="1"/>
</dbReference>
<accession>Q8XW86</accession>
<dbReference type="KEGG" id="rso:RSc2589"/>
<evidence type="ECO:0000313" key="2">
    <source>
        <dbReference type="EMBL" id="CAD16296.1"/>
    </source>
</evidence>
<proteinExistence type="predicted"/>
<dbReference type="EC" id="3.3.2.8" evidence="2"/>
<gene>
    <name evidence="2" type="primary">limA</name>
    <name evidence="2" type="ordered locus">RSc2589</name>
</gene>
<dbReference type="HOGENOM" id="CLU_125946_0_1_4"/>
<keyword evidence="2" id="KW-0378">Hydrolase</keyword>